<dbReference type="EMBL" id="CAXDID020000357">
    <property type="protein sequence ID" value="CAL6081872.1"/>
    <property type="molecule type" value="Genomic_DNA"/>
</dbReference>
<evidence type="ECO:0000313" key="4">
    <source>
        <dbReference type="Proteomes" id="UP001642409"/>
    </source>
</evidence>
<gene>
    <name evidence="2" type="ORF">HINF_LOCUS5573</name>
    <name evidence="3" type="ORF">HINF_LOCUS60664</name>
</gene>
<comment type="caution">
    <text evidence="2">The sequence shown here is derived from an EMBL/GenBank/DDBJ whole genome shotgun (WGS) entry which is preliminary data.</text>
</comment>
<sequence>MYQICVVFMAQSFKQCFSPASTIVGNRLTRTIVLNLQPNPLIKFIPSDNMCQVLDKKLSSAFILLNSPSTGDIQLPPTGSGISFVYNFNKSISITYVFPDLSSYDATLDATFGGYNLLLDNDIQVTGSVADVFHTRSNQTSCFSSVRFTYSLPDSWYSFEVQPVFCSVSSFSVFFEYQVNGVWKRIPVHSVEPANSFSTGGEYSTGNTQFLSIKRYLLDPTSALERMKYSDSDRIEVKKMVEALMNDSTTPIRLSLDYLVQSVTASITAVAQYTFSDNALKCHASMNGNTRATINENGLVYKTGFKQFMPCLEVPASDPRYSVAKSVKQNTASVRAKVLTINGSLVYQYKLSTDFIQFSQIPAVQFEVSAADTRTLIDSTDPVNLKIQLFIEFLDSNGARIFDFNTVPIDLVRTCATKRVLHIYDKKDTVVAWMKNDVQRCYSKGQRINVTFNYTAVILENGNYKTNEWYVQYNLNNFSLPIIPISYDCSLTQLDKSTCEKNRMNNIKLGVRENVRYYIETMFEFCELQFVVYETTGNTWTYGIIVFGVIGLFTVASVVAAIFMQRSQ</sequence>
<keyword evidence="1" id="KW-0472">Membrane</keyword>
<organism evidence="2">
    <name type="scientific">Hexamita inflata</name>
    <dbReference type="NCBI Taxonomy" id="28002"/>
    <lineage>
        <taxon>Eukaryota</taxon>
        <taxon>Metamonada</taxon>
        <taxon>Diplomonadida</taxon>
        <taxon>Hexamitidae</taxon>
        <taxon>Hexamitinae</taxon>
        <taxon>Hexamita</taxon>
    </lineage>
</organism>
<evidence type="ECO:0000256" key="1">
    <source>
        <dbReference type="SAM" id="Phobius"/>
    </source>
</evidence>
<accession>A0AA86NEZ4</accession>
<dbReference type="EMBL" id="CATOUU010000145">
    <property type="protein sequence ID" value="CAI9917928.1"/>
    <property type="molecule type" value="Genomic_DNA"/>
</dbReference>
<reference evidence="3 4" key="2">
    <citation type="submission" date="2024-07" db="EMBL/GenBank/DDBJ databases">
        <authorList>
            <person name="Akdeniz Z."/>
        </authorList>
    </citation>
    <scope>NUCLEOTIDE SEQUENCE [LARGE SCALE GENOMIC DNA]</scope>
</reference>
<dbReference type="AlphaFoldDB" id="A0AA86NEZ4"/>
<keyword evidence="4" id="KW-1185">Reference proteome</keyword>
<protein>
    <submittedName>
        <fullName evidence="2">Uncharacterized protein</fullName>
    </submittedName>
</protein>
<keyword evidence="1" id="KW-0812">Transmembrane</keyword>
<dbReference type="Proteomes" id="UP001642409">
    <property type="component" value="Unassembled WGS sequence"/>
</dbReference>
<proteinExistence type="predicted"/>
<feature type="transmembrane region" description="Helical" evidence="1">
    <location>
        <begin position="540"/>
        <end position="563"/>
    </location>
</feature>
<reference evidence="2" key="1">
    <citation type="submission" date="2023-06" db="EMBL/GenBank/DDBJ databases">
        <authorList>
            <person name="Kurt Z."/>
        </authorList>
    </citation>
    <scope>NUCLEOTIDE SEQUENCE</scope>
</reference>
<evidence type="ECO:0000313" key="3">
    <source>
        <dbReference type="EMBL" id="CAL6081872.1"/>
    </source>
</evidence>
<keyword evidence="1" id="KW-1133">Transmembrane helix</keyword>
<name>A0AA86NEZ4_9EUKA</name>
<evidence type="ECO:0000313" key="2">
    <source>
        <dbReference type="EMBL" id="CAI9917928.1"/>
    </source>
</evidence>